<gene>
    <name evidence="1" type="ORF">B5V51_12744</name>
</gene>
<evidence type="ECO:0000313" key="1">
    <source>
        <dbReference type="EMBL" id="PCG63213.1"/>
    </source>
</evidence>
<comment type="caution">
    <text evidence="1">The sequence shown here is derived from an EMBL/GenBank/DDBJ whole genome shotgun (WGS) entry which is preliminary data.</text>
</comment>
<dbReference type="STRING" id="7102.A0A2A4IVR1"/>
<proteinExistence type="predicted"/>
<dbReference type="EMBL" id="NWSH01006855">
    <property type="protein sequence ID" value="PCG63213.1"/>
    <property type="molecule type" value="Genomic_DNA"/>
</dbReference>
<accession>A0A2A4IVR1</accession>
<protein>
    <submittedName>
        <fullName evidence="1">Uncharacterized protein</fullName>
    </submittedName>
</protein>
<dbReference type="AlphaFoldDB" id="A0A2A4IVR1"/>
<sequence length="122" mass="14067">MSRNFFRRDTDGSREEISQSCIQVTSLNCRTIRIGSYRYTPKEKVYISSKGIKIVAPSLKNESRDVALQIQLKEVVRILVHFGKGLPVIFLYTMSKCGGYIRKVLDMTEESEFQESTLHEEL</sequence>
<reference evidence="1" key="1">
    <citation type="submission" date="2017-09" db="EMBL/GenBank/DDBJ databases">
        <title>Contemporary evolution of a Lepidopteran species, Heliothis virescens, in response to modern agricultural practices.</title>
        <authorList>
            <person name="Fritz M.L."/>
            <person name="Deyonke A.M."/>
            <person name="Papanicolaou A."/>
            <person name="Micinski S."/>
            <person name="Westbrook J."/>
            <person name="Gould F."/>
        </authorList>
    </citation>
    <scope>NUCLEOTIDE SEQUENCE [LARGE SCALE GENOMIC DNA]</scope>
    <source>
        <strain evidence="1">HvINT-</strain>
        <tissue evidence="1">Whole body</tissue>
    </source>
</reference>
<organism evidence="1">
    <name type="scientific">Heliothis virescens</name>
    <name type="common">Tobacco budworm moth</name>
    <dbReference type="NCBI Taxonomy" id="7102"/>
    <lineage>
        <taxon>Eukaryota</taxon>
        <taxon>Metazoa</taxon>
        <taxon>Ecdysozoa</taxon>
        <taxon>Arthropoda</taxon>
        <taxon>Hexapoda</taxon>
        <taxon>Insecta</taxon>
        <taxon>Pterygota</taxon>
        <taxon>Neoptera</taxon>
        <taxon>Endopterygota</taxon>
        <taxon>Lepidoptera</taxon>
        <taxon>Glossata</taxon>
        <taxon>Ditrysia</taxon>
        <taxon>Noctuoidea</taxon>
        <taxon>Noctuidae</taxon>
        <taxon>Heliothinae</taxon>
        <taxon>Heliothis</taxon>
    </lineage>
</organism>
<name>A0A2A4IVR1_HELVI</name>